<evidence type="ECO:0000313" key="3">
    <source>
        <dbReference type="Proteomes" id="UP000738431"/>
    </source>
</evidence>
<proteinExistence type="predicted"/>
<feature type="transmembrane region" description="Helical" evidence="1">
    <location>
        <begin position="51"/>
        <end position="69"/>
    </location>
</feature>
<reference evidence="2 3" key="2">
    <citation type="submission" date="2023-12" db="EMBL/GenBank/DDBJ databases">
        <title>Description of an unclassified Opitutus bacterium of Verrucomicrobiota.</title>
        <authorList>
            <person name="Zhang D.-F."/>
        </authorList>
    </citation>
    <scope>NUCLEOTIDE SEQUENCE [LARGE SCALE GENOMIC DNA]</scope>
    <source>
        <strain evidence="2 3">WL0086</strain>
    </source>
</reference>
<reference evidence="2 3" key="1">
    <citation type="submission" date="2021-08" db="EMBL/GenBank/DDBJ databases">
        <authorList>
            <person name="Zhang D."/>
            <person name="Zhang A."/>
            <person name="Wang L."/>
        </authorList>
    </citation>
    <scope>NUCLEOTIDE SEQUENCE [LARGE SCALE GENOMIC DNA]</scope>
    <source>
        <strain evidence="2 3">WL0086</strain>
    </source>
</reference>
<evidence type="ECO:0000256" key="1">
    <source>
        <dbReference type="SAM" id="Phobius"/>
    </source>
</evidence>
<sequence>MNRDTKDLLRIGATILLLIVSAVTLYLSLFWGWASGTGSADQPHLKFVSNIALGISFVSFWSSIGIWIVPRFMKRKEPIHPPQPTHVSSADMRG</sequence>
<organism evidence="2 3">
    <name type="scientific">Actomonas aquatica</name>
    <dbReference type="NCBI Taxonomy" id="2866162"/>
    <lineage>
        <taxon>Bacteria</taxon>
        <taxon>Pseudomonadati</taxon>
        <taxon>Verrucomicrobiota</taxon>
        <taxon>Opitutia</taxon>
        <taxon>Opitutales</taxon>
        <taxon>Opitutaceae</taxon>
        <taxon>Actomonas</taxon>
    </lineage>
</organism>
<accession>A0ABZ1CBS1</accession>
<dbReference type="RefSeq" id="WP_221031928.1">
    <property type="nucleotide sequence ID" value="NZ_CP139781.1"/>
</dbReference>
<dbReference type="EMBL" id="CP139781">
    <property type="protein sequence ID" value="WRQ88835.1"/>
    <property type="molecule type" value="Genomic_DNA"/>
</dbReference>
<dbReference type="Proteomes" id="UP000738431">
    <property type="component" value="Chromosome"/>
</dbReference>
<gene>
    <name evidence="2" type="ORF">K1X11_005420</name>
</gene>
<feature type="transmembrane region" description="Helical" evidence="1">
    <location>
        <begin position="12"/>
        <end position="31"/>
    </location>
</feature>
<name>A0ABZ1CBS1_9BACT</name>
<protein>
    <submittedName>
        <fullName evidence="2">Uncharacterized protein</fullName>
    </submittedName>
</protein>
<evidence type="ECO:0000313" key="2">
    <source>
        <dbReference type="EMBL" id="WRQ88835.1"/>
    </source>
</evidence>
<keyword evidence="1" id="KW-0812">Transmembrane</keyword>
<keyword evidence="1" id="KW-0472">Membrane</keyword>
<keyword evidence="1" id="KW-1133">Transmembrane helix</keyword>
<keyword evidence="3" id="KW-1185">Reference proteome</keyword>